<dbReference type="AlphaFoldDB" id="A0A7W7QXD1"/>
<gene>
    <name evidence="2" type="ORF">FHR34_000495</name>
</gene>
<accession>A0A7W7QXD1</accession>
<evidence type="ECO:0000313" key="2">
    <source>
        <dbReference type="EMBL" id="MBB4921502.1"/>
    </source>
</evidence>
<feature type="compositionally biased region" description="Basic and acidic residues" evidence="1">
    <location>
        <begin position="48"/>
        <end position="64"/>
    </location>
</feature>
<feature type="region of interest" description="Disordered" evidence="1">
    <location>
        <begin position="1"/>
        <end position="64"/>
    </location>
</feature>
<name>A0A7W7QXD1_KITKI</name>
<comment type="caution">
    <text evidence="2">The sequence shown here is derived from an EMBL/GenBank/DDBJ whole genome shotgun (WGS) entry which is preliminary data.</text>
</comment>
<reference evidence="2 3" key="1">
    <citation type="submission" date="2020-08" db="EMBL/GenBank/DDBJ databases">
        <title>Sequencing the genomes of 1000 actinobacteria strains.</title>
        <authorList>
            <person name="Klenk H.-P."/>
        </authorList>
    </citation>
    <scope>NUCLEOTIDE SEQUENCE [LARGE SCALE GENOMIC DNA]</scope>
    <source>
        <strain evidence="2 3">DSM 41654</strain>
    </source>
</reference>
<evidence type="ECO:0000313" key="3">
    <source>
        <dbReference type="Proteomes" id="UP000540506"/>
    </source>
</evidence>
<feature type="compositionally biased region" description="Polar residues" evidence="1">
    <location>
        <begin position="20"/>
        <end position="29"/>
    </location>
</feature>
<evidence type="ECO:0000256" key="1">
    <source>
        <dbReference type="SAM" id="MobiDB-lite"/>
    </source>
</evidence>
<sequence>MNGVAVWGGPPEDTGRPQKSAASEASESGQDAPEPPAGPRALEPAESDTMRRLREAMGRNRDRT</sequence>
<dbReference type="Proteomes" id="UP000540506">
    <property type="component" value="Unassembled WGS sequence"/>
</dbReference>
<organism evidence="2 3">
    <name type="scientific">Kitasatospora kifunensis</name>
    <name type="common">Streptomyces kifunensis</name>
    <dbReference type="NCBI Taxonomy" id="58351"/>
    <lineage>
        <taxon>Bacteria</taxon>
        <taxon>Bacillati</taxon>
        <taxon>Actinomycetota</taxon>
        <taxon>Actinomycetes</taxon>
        <taxon>Kitasatosporales</taxon>
        <taxon>Streptomycetaceae</taxon>
        <taxon>Kitasatospora</taxon>
    </lineage>
</organism>
<dbReference type="EMBL" id="JACHJV010000001">
    <property type="protein sequence ID" value="MBB4921502.1"/>
    <property type="molecule type" value="Genomic_DNA"/>
</dbReference>
<proteinExistence type="predicted"/>
<protein>
    <submittedName>
        <fullName evidence="2">Uncharacterized protein</fullName>
    </submittedName>
</protein>
<keyword evidence="3" id="KW-1185">Reference proteome</keyword>